<dbReference type="GO" id="GO:0005085">
    <property type="term" value="F:guanyl-nucleotide exchange factor activity"/>
    <property type="evidence" value="ECO:0007669"/>
    <property type="project" value="TreeGrafter"/>
</dbReference>
<dbReference type="SUPFAM" id="SSF50985">
    <property type="entry name" value="RCC1/BLIP-II"/>
    <property type="match status" value="1"/>
</dbReference>
<reference evidence="5" key="1">
    <citation type="submission" date="2022-08" db="EMBL/GenBank/DDBJ databases">
        <title>Novel sulphate-reducing endosymbionts in the free-living metamonad Anaeramoeba.</title>
        <authorList>
            <person name="Jerlstrom-Hultqvist J."/>
            <person name="Cepicka I."/>
            <person name="Gallot-Lavallee L."/>
            <person name="Salas-Leiva D."/>
            <person name="Curtis B.A."/>
            <person name="Zahonova K."/>
            <person name="Pipaliya S."/>
            <person name="Dacks J."/>
            <person name="Roger A.J."/>
        </authorList>
    </citation>
    <scope>NUCLEOTIDE SEQUENCE</scope>
    <source>
        <strain evidence="5">Busselton2</strain>
    </source>
</reference>
<evidence type="ECO:0000313" key="5">
    <source>
        <dbReference type="EMBL" id="KAJ3433503.1"/>
    </source>
</evidence>
<proteinExistence type="predicted"/>
<dbReference type="PROSITE" id="PS00626">
    <property type="entry name" value="RCC1_2"/>
    <property type="match status" value="1"/>
</dbReference>
<organism evidence="5 6">
    <name type="scientific">Anaeramoeba flamelloides</name>
    <dbReference type="NCBI Taxonomy" id="1746091"/>
    <lineage>
        <taxon>Eukaryota</taxon>
        <taxon>Metamonada</taxon>
        <taxon>Anaeramoebidae</taxon>
        <taxon>Anaeramoeba</taxon>
    </lineage>
</organism>
<evidence type="ECO:0000259" key="4">
    <source>
        <dbReference type="PROSITE" id="PS50097"/>
    </source>
</evidence>
<evidence type="ECO:0000256" key="2">
    <source>
        <dbReference type="ARBA" id="ARBA00022737"/>
    </source>
</evidence>
<protein>
    <recommendedName>
        <fullName evidence="4">BTB domain-containing protein</fullName>
    </recommendedName>
</protein>
<dbReference type="PRINTS" id="PR00633">
    <property type="entry name" value="RCCNDNSATION"/>
</dbReference>
<evidence type="ECO:0000256" key="3">
    <source>
        <dbReference type="PROSITE-ProRule" id="PRU00235"/>
    </source>
</evidence>
<dbReference type="PROSITE" id="PS50097">
    <property type="entry name" value="BTB"/>
    <property type="match status" value="1"/>
</dbReference>
<gene>
    <name evidence="5" type="ORF">M0812_22464</name>
</gene>
<dbReference type="AlphaFoldDB" id="A0AAV7Z0D3"/>
<dbReference type="Proteomes" id="UP001146793">
    <property type="component" value="Unassembled WGS sequence"/>
</dbReference>
<name>A0AAV7Z0D3_9EUKA</name>
<dbReference type="Gene3D" id="3.30.710.10">
    <property type="entry name" value="Potassium Channel Kv1.1, Chain A"/>
    <property type="match status" value="1"/>
</dbReference>
<feature type="repeat" description="RCC1" evidence="3">
    <location>
        <begin position="97"/>
        <end position="148"/>
    </location>
</feature>
<dbReference type="PANTHER" id="PTHR45982:SF1">
    <property type="entry name" value="REGULATOR OF CHROMOSOME CONDENSATION"/>
    <property type="match status" value="1"/>
</dbReference>
<dbReference type="PANTHER" id="PTHR45982">
    <property type="entry name" value="REGULATOR OF CHROMOSOME CONDENSATION"/>
    <property type="match status" value="1"/>
</dbReference>
<dbReference type="EMBL" id="JANTQA010000047">
    <property type="protein sequence ID" value="KAJ3433503.1"/>
    <property type="molecule type" value="Genomic_DNA"/>
</dbReference>
<dbReference type="Pfam" id="PF25390">
    <property type="entry name" value="WD40_RLD"/>
    <property type="match status" value="1"/>
</dbReference>
<dbReference type="Pfam" id="PF00651">
    <property type="entry name" value="BTB"/>
    <property type="match status" value="1"/>
</dbReference>
<dbReference type="SUPFAM" id="SSF54695">
    <property type="entry name" value="POZ domain"/>
    <property type="match status" value="1"/>
</dbReference>
<dbReference type="InterPro" id="IPR000210">
    <property type="entry name" value="BTB/POZ_dom"/>
</dbReference>
<dbReference type="CDD" id="cd18186">
    <property type="entry name" value="BTB_POZ_ZBTB_KLHL-like"/>
    <property type="match status" value="1"/>
</dbReference>
<keyword evidence="1" id="KW-0344">Guanine-nucleotide releasing factor</keyword>
<sequence length="586" mass="67291">MKTQTWILGNNIYGQVEPKHKNMVGKFKKTICEHEFVKISGTHNEILSVTRDNQLISVGKNPFTVTSLGDNNEKDNEDPITQLSCGYGHSFILTESGRVFCFGNSSFYQLGNQTFQRKPILNRALEAIKSKIIQISSGEFYSIFLCENGDLYGVGDNKSFQIDPNPKTINKKVDTTWKSLVKEPQLISQDVIMINEGLSTRHLFYITSNGTIWCSGSNKFGQCGIGSQEEKIRHHTIGNFDHNQIKQITCGFESSFVLLNNSDLYSCGNNERNGHSKPILVFTKLDYFNNIAIEKISTGSRHTLVLSQDGEVYAFGQKYNGLTFGPTPHIIKIPDYDYSNPISISACVYNAVIYTVQMSTLGTDFKNFYKSHEFTDVEINGIKLHKLFIELRLGCKIEKIQEILKEFSQEDTDNFFLWVYSGFSSNSNNLRSICGKFGIDDLKEKQLKKNLLQLYKDEDSKDFFIQIKEEMDDENEDFNEGEDGDGDGEEFEEIPVHRFILLARSGLFREMFRNVKTPTNKVKDYSQKTLESLEILFEYFYTDVIKLTADHDPQLIYEELQDAIEYYQLHKYSSLNFELQKLKKKN</sequence>
<dbReference type="GO" id="GO:0005737">
    <property type="term" value="C:cytoplasm"/>
    <property type="evidence" value="ECO:0007669"/>
    <property type="project" value="TreeGrafter"/>
</dbReference>
<comment type="caution">
    <text evidence="5">The sequence shown here is derived from an EMBL/GenBank/DDBJ whole genome shotgun (WGS) entry which is preliminary data.</text>
</comment>
<dbReference type="Gene3D" id="2.130.10.30">
    <property type="entry name" value="Regulator of chromosome condensation 1/beta-lactamase-inhibitor protein II"/>
    <property type="match status" value="1"/>
</dbReference>
<dbReference type="PROSITE" id="PS50012">
    <property type="entry name" value="RCC1_3"/>
    <property type="match status" value="2"/>
</dbReference>
<accession>A0AAV7Z0D3</accession>
<dbReference type="InterPro" id="IPR011333">
    <property type="entry name" value="SKP1/BTB/POZ_sf"/>
</dbReference>
<dbReference type="InterPro" id="IPR051553">
    <property type="entry name" value="Ran_GTPase-activating"/>
</dbReference>
<evidence type="ECO:0000256" key="1">
    <source>
        <dbReference type="ARBA" id="ARBA00022658"/>
    </source>
</evidence>
<keyword evidence="2" id="KW-0677">Repeat</keyword>
<dbReference type="InterPro" id="IPR009091">
    <property type="entry name" value="RCC1/BLIP-II"/>
</dbReference>
<dbReference type="InterPro" id="IPR058923">
    <property type="entry name" value="RCC1-like_dom"/>
</dbReference>
<feature type="domain" description="BTB" evidence="4">
    <location>
        <begin position="492"/>
        <end position="549"/>
    </location>
</feature>
<evidence type="ECO:0000313" key="6">
    <source>
        <dbReference type="Proteomes" id="UP001146793"/>
    </source>
</evidence>
<feature type="repeat" description="RCC1" evidence="3">
    <location>
        <begin position="210"/>
        <end position="261"/>
    </location>
</feature>
<dbReference type="InterPro" id="IPR000408">
    <property type="entry name" value="Reg_chr_condens"/>
</dbReference>